<dbReference type="GO" id="GO:0008270">
    <property type="term" value="F:zinc ion binding"/>
    <property type="evidence" value="ECO:0007669"/>
    <property type="project" value="InterPro"/>
</dbReference>
<dbReference type="Gene3D" id="3.90.180.10">
    <property type="entry name" value="Medium-chain alcohol dehydrogenases, catalytic domain"/>
    <property type="match status" value="1"/>
</dbReference>
<evidence type="ECO:0000256" key="3">
    <source>
        <dbReference type="ARBA" id="ARBA00022833"/>
    </source>
</evidence>
<dbReference type="InParanoid" id="A0A0G4H2Q8"/>
<protein>
    <recommendedName>
        <fullName evidence="6">Enoyl reductase (ER) domain-containing protein</fullName>
    </recommendedName>
</protein>
<dbReference type="SUPFAM" id="SSF51735">
    <property type="entry name" value="NAD(P)-binding Rossmann-fold domains"/>
    <property type="match status" value="1"/>
</dbReference>
<comment type="similarity">
    <text evidence="5">Belongs to the zinc-containing alcohol dehydrogenase family.</text>
</comment>
<dbReference type="OrthoDB" id="1879366at2759"/>
<evidence type="ECO:0000256" key="5">
    <source>
        <dbReference type="RuleBase" id="RU361277"/>
    </source>
</evidence>
<sequence length="377" mass="41128">MSTEAYVCEKEGALLKKQTIELPKLLPHQVRVKMTHCGLCHTDCHMMKNDWGASCFPMVPGHEGVGTVIEVGDMVKTHKVGEHVGIGWIRASCTTCDNCLKGFDNICLAGYQGTYLGSAAMYGCFAKEMVIDARFAFPIPPEIPLAYAAPLLCAGITVYSPLRDYAECGTRVGIISVGGLGHLAIQFAKAMGCEVTVFSGSPKKEDECRKFGAHKFVCSKDPKAMEAQAGTLELILNTCPNRPNHVSEHPAPERHLVYMGIASKDAQPIQLQHMPLIFQQKKVVGSIVGGARYSNEMMRVAATHNIKPDIECVPFDKVNEACDRLLAGDLQAYRLVLVHEGGEEKDGEPIFTKARRSFEVDAQWMTDQLAKGAKGGD</sequence>
<evidence type="ECO:0000256" key="4">
    <source>
        <dbReference type="ARBA" id="ARBA00023002"/>
    </source>
</evidence>
<evidence type="ECO:0000259" key="6">
    <source>
        <dbReference type="SMART" id="SM00829"/>
    </source>
</evidence>
<dbReference type="STRING" id="1169540.A0A0G4H2Q8"/>
<dbReference type="VEuPathDB" id="CryptoDB:Vbra_19419"/>
<keyword evidence="4" id="KW-0560">Oxidoreductase</keyword>
<reference evidence="7 8" key="1">
    <citation type="submission" date="2014-11" db="EMBL/GenBank/DDBJ databases">
        <authorList>
            <person name="Zhu J."/>
            <person name="Qi W."/>
            <person name="Song R."/>
        </authorList>
    </citation>
    <scope>NUCLEOTIDE SEQUENCE [LARGE SCALE GENOMIC DNA]</scope>
</reference>
<dbReference type="SUPFAM" id="SSF50129">
    <property type="entry name" value="GroES-like"/>
    <property type="match status" value="1"/>
</dbReference>
<dbReference type="PROSITE" id="PS00059">
    <property type="entry name" value="ADH_ZINC"/>
    <property type="match status" value="1"/>
</dbReference>
<keyword evidence="2 5" id="KW-0479">Metal-binding</keyword>
<name>A0A0G4H2Q8_VITBC</name>
<feature type="domain" description="Enoyl reductase (ER)" evidence="6">
    <location>
        <begin position="12"/>
        <end position="289"/>
    </location>
</feature>
<dbReference type="EMBL" id="CDMY01000954">
    <property type="protein sequence ID" value="CEM37828.1"/>
    <property type="molecule type" value="Genomic_DNA"/>
</dbReference>
<dbReference type="GO" id="GO:0016616">
    <property type="term" value="F:oxidoreductase activity, acting on the CH-OH group of donors, NAD or NADP as acceptor"/>
    <property type="evidence" value="ECO:0007669"/>
    <property type="project" value="InterPro"/>
</dbReference>
<dbReference type="Proteomes" id="UP000041254">
    <property type="component" value="Unassembled WGS sequence"/>
</dbReference>
<evidence type="ECO:0000313" key="8">
    <source>
        <dbReference type="Proteomes" id="UP000041254"/>
    </source>
</evidence>
<dbReference type="InterPro" id="IPR002328">
    <property type="entry name" value="ADH_Zn_CS"/>
</dbReference>
<dbReference type="PhylomeDB" id="A0A0G4H2Q8"/>
<evidence type="ECO:0000313" key="7">
    <source>
        <dbReference type="EMBL" id="CEM37828.1"/>
    </source>
</evidence>
<dbReference type="Gene3D" id="3.40.50.720">
    <property type="entry name" value="NAD(P)-binding Rossmann-like Domain"/>
    <property type="match status" value="1"/>
</dbReference>
<organism evidence="7 8">
    <name type="scientific">Vitrella brassicaformis (strain CCMP3155)</name>
    <dbReference type="NCBI Taxonomy" id="1169540"/>
    <lineage>
        <taxon>Eukaryota</taxon>
        <taxon>Sar</taxon>
        <taxon>Alveolata</taxon>
        <taxon>Colpodellida</taxon>
        <taxon>Vitrellaceae</taxon>
        <taxon>Vitrella</taxon>
    </lineage>
</organism>
<dbReference type="InterPro" id="IPR020843">
    <property type="entry name" value="ER"/>
</dbReference>
<keyword evidence="3 5" id="KW-0862">Zinc</keyword>
<dbReference type="AlphaFoldDB" id="A0A0G4H2Q8"/>
<dbReference type="InterPro" id="IPR013149">
    <property type="entry name" value="ADH-like_C"/>
</dbReference>
<dbReference type="InterPro" id="IPR047109">
    <property type="entry name" value="CAD-like"/>
</dbReference>
<evidence type="ECO:0000256" key="1">
    <source>
        <dbReference type="ARBA" id="ARBA00001947"/>
    </source>
</evidence>
<dbReference type="PANTHER" id="PTHR42683">
    <property type="entry name" value="ALDEHYDE REDUCTASE"/>
    <property type="match status" value="1"/>
</dbReference>
<keyword evidence="8" id="KW-1185">Reference proteome</keyword>
<dbReference type="InterPro" id="IPR013154">
    <property type="entry name" value="ADH-like_N"/>
</dbReference>
<evidence type="ECO:0000256" key="2">
    <source>
        <dbReference type="ARBA" id="ARBA00022723"/>
    </source>
</evidence>
<proteinExistence type="inferred from homology"/>
<accession>A0A0G4H2Q8</accession>
<dbReference type="InterPro" id="IPR011032">
    <property type="entry name" value="GroES-like_sf"/>
</dbReference>
<dbReference type="FunFam" id="3.40.50.720:FF:000022">
    <property type="entry name" value="Cinnamyl alcohol dehydrogenase"/>
    <property type="match status" value="1"/>
</dbReference>
<dbReference type="SMART" id="SM00829">
    <property type="entry name" value="PKS_ER"/>
    <property type="match status" value="1"/>
</dbReference>
<gene>
    <name evidence="7" type="ORF">Vbra_19419</name>
</gene>
<dbReference type="InterPro" id="IPR036291">
    <property type="entry name" value="NAD(P)-bd_dom_sf"/>
</dbReference>
<dbReference type="CDD" id="cd05283">
    <property type="entry name" value="CAD1"/>
    <property type="match status" value="1"/>
</dbReference>
<dbReference type="OMA" id="MEWGQFE"/>
<dbReference type="Pfam" id="PF08240">
    <property type="entry name" value="ADH_N"/>
    <property type="match status" value="1"/>
</dbReference>
<comment type="cofactor">
    <cofactor evidence="1 5">
        <name>Zn(2+)</name>
        <dbReference type="ChEBI" id="CHEBI:29105"/>
    </cofactor>
</comment>
<dbReference type="Pfam" id="PF00107">
    <property type="entry name" value="ADH_zinc_N"/>
    <property type="match status" value="1"/>
</dbReference>